<keyword evidence="4" id="KW-1185">Reference proteome</keyword>
<feature type="region of interest" description="Disordered" evidence="2">
    <location>
        <begin position="746"/>
        <end position="768"/>
    </location>
</feature>
<dbReference type="HOGENOM" id="CLU_302713_0_0_1"/>
<dbReference type="AlphaFoldDB" id="W9C9Z5"/>
<feature type="compositionally biased region" description="Polar residues" evidence="2">
    <location>
        <begin position="15"/>
        <end position="24"/>
    </location>
</feature>
<feature type="region of interest" description="Disordered" evidence="2">
    <location>
        <begin position="542"/>
        <end position="629"/>
    </location>
</feature>
<evidence type="ECO:0000256" key="1">
    <source>
        <dbReference type="SAM" id="Coils"/>
    </source>
</evidence>
<feature type="coiled-coil region" evidence="1">
    <location>
        <begin position="449"/>
        <end position="479"/>
    </location>
</feature>
<gene>
    <name evidence="3" type="ORF">SBOR_8258</name>
</gene>
<organism evidence="3 4">
    <name type="scientific">Sclerotinia borealis (strain F-4128)</name>
    <dbReference type="NCBI Taxonomy" id="1432307"/>
    <lineage>
        <taxon>Eukaryota</taxon>
        <taxon>Fungi</taxon>
        <taxon>Dikarya</taxon>
        <taxon>Ascomycota</taxon>
        <taxon>Pezizomycotina</taxon>
        <taxon>Leotiomycetes</taxon>
        <taxon>Helotiales</taxon>
        <taxon>Sclerotiniaceae</taxon>
        <taxon>Sclerotinia</taxon>
    </lineage>
</organism>
<reference evidence="3 4" key="1">
    <citation type="journal article" date="2014" name="Genome Announc.">
        <title>Draft genome sequence of Sclerotinia borealis, a psychrophilic plant pathogenic fungus.</title>
        <authorList>
            <person name="Mardanov A.V."/>
            <person name="Beletsky A.V."/>
            <person name="Kadnikov V.V."/>
            <person name="Ignatov A.N."/>
            <person name="Ravin N.V."/>
        </authorList>
    </citation>
    <scope>NUCLEOTIDE SEQUENCE [LARGE SCALE GENOMIC DNA]</scope>
    <source>
        <strain evidence="4">F-4157</strain>
    </source>
</reference>
<sequence>MGLTKVIRSVAGVLSSKNNKVPNQKDTRKSKKLTKSQRPTKTSNTTKTTKARDLVGFFTGSRSKKHAAGSDRTLVGSSNPSSAGELTFETSVQVPEHADSDYGVNNNDADITGPSFTDTVLPILMAISIDVNQIIVEDTAPSSTQDNAPLEAIVDINESNSGSEQAVEDVQTSHNTTVLDNNDADESEDEAQITCYASVTWWTEHLTLETVEVTEPIGTNPTPQEPTPENFAPIMIPAGGNKQTSEKVGAGSVSDDGSIIEDPSAPENEPKFSNELDTPDVTAQETEQPLSPEEIVEEILRTEVIPHYHQARPFLPPGISIPWGPYNPVPIRLGDFTANDPFILTESSDPVEYSKLNGIQRRWGMLEEAHQERIFYICQYNIALNHHEQQPEHVIYGFDNFCSYFGCKESTCRHSRPAAGVWMCPGLANVVPELHDLRAEEMKLVRENADRKAAELHALNTQMERLKRLEAQVQATAAERKADGAAELKKALARTTSLETGTALQAHDAVSDAPAKPDQKVDFGLKEIDLIVEPKVSRFSKFFQPQKEEETIEQVDPRDSTPDSDEPKGENDTSAGSGEDEKSTPDTSIEGPQAVPAQEAASQSEVTSQHEPGNDVYAATSPGFSDVSANQDDLSVYDVEDSREFDEDRILILGRIEGPVESYGVDSTEVLDEEGWLMVRDIDHLEFEDAAEVFDGDGWLVAELLEHPIVAYLLDAMADGLEAASDILGDMSFYVNAVDAEYEWVNSSSEEEDECDDGTEPEGSAESWGRQLLPEVGNARLGTRIVTAAIPTTSALTGGIVEREAQEAMGIFEEAHPGPEDHPDVRMNGEFSPILNGEPNMLHLSNMFRNMDRVRNEAAENWKNNPSEQDPNAPMREYLIMPGFDDEDEDIVELPRDAIVKMKEAEQKIYASGMAYARKEVAEAKDEGEDVMFTTELELVRPALISNVWKLFKVEEVASKLNITHDVAEIGDDDPFAFDEMQPTF</sequence>
<proteinExistence type="predicted"/>
<evidence type="ECO:0000313" key="4">
    <source>
        <dbReference type="Proteomes" id="UP000019487"/>
    </source>
</evidence>
<name>W9C9Z5_SCLBF</name>
<evidence type="ECO:0000313" key="3">
    <source>
        <dbReference type="EMBL" id="ESZ91350.1"/>
    </source>
</evidence>
<feature type="compositionally biased region" description="Polar residues" evidence="2">
    <location>
        <begin position="75"/>
        <end position="87"/>
    </location>
</feature>
<comment type="caution">
    <text evidence="3">The sequence shown here is derived from an EMBL/GenBank/DDBJ whole genome shotgun (WGS) entry which is preliminary data.</text>
</comment>
<dbReference type="EMBL" id="AYSA01000512">
    <property type="protein sequence ID" value="ESZ91350.1"/>
    <property type="molecule type" value="Genomic_DNA"/>
</dbReference>
<feature type="region of interest" description="Disordered" evidence="2">
    <location>
        <begin position="62"/>
        <end position="87"/>
    </location>
</feature>
<feature type="region of interest" description="Disordered" evidence="2">
    <location>
        <begin position="499"/>
        <end position="518"/>
    </location>
</feature>
<feature type="compositionally biased region" description="Basic and acidic residues" evidence="2">
    <location>
        <begin position="555"/>
        <end position="571"/>
    </location>
</feature>
<feature type="region of interest" description="Disordered" evidence="2">
    <location>
        <begin position="14"/>
        <end position="49"/>
    </location>
</feature>
<feature type="compositionally biased region" description="Polar residues" evidence="2">
    <location>
        <begin position="600"/>
        <end position="611"/>
    </location>
</feature>
<accession>W9C9Z5</accession>
<keyword evidence="1" id="KW-0175">Coiled coil</keyword>
<feature type="compositionally biased region" description="Acidic residues" evidence="2">
    <location>
        <begin position="749"/>
        <end position="760"/>
    </location>
</feature>
<protein>
    <submittedName>
        <fullName evidence="3">Uncharacterized protein</fullName>
    </submittedName>
</protein>
<feature type="region of interest" description="Disordered" evidence="2">
    <location>
        <begin position="237"/>
        <end position="290"/>
    </location>
</feature>
<evidence type="ECO:0000256" key="2">
    <source>
        <dbReference type="SAM" id="MobiDB-lite"/>
    </source>
</evidence>
<dbReference type="Proteomes" id="UP000019487">
    <property type="component" value="Unassembled WGS sequence"/>
</dbReference>
<dbReference type="OrthoDB" id="3549003at2759"/>